<dbReference type="EMBL" id="CP035913">
    <property type="protein sequence ID" value="QBE63489.1"/>
    <property type="molecule type" value="Genomic_DNA"/>
</dbReference>
<evidence type="ECO:0000313" key="7">
    <source>
        <dbReference type="EMBL" id="QBE63489.1"/>
    </source>
</evidence>
<dbReference type="NCBIfam" id="TIGR01263">
    <property type="entry name" value="4HPPD"/>
    <property type="match status" value="1"/>
</dbReference>
<dbReference type="PROSITE" id="PS51819">
    <property type="entry name" value="VOC"/>
    <property type="match status" value="2"/>
</dbReference>
<dbReference type="InterPro" id="IPR004360">
    <property type="entry name" value="Glyas_Fos-R_dOase_dom"/>
</dbReference>
<evidence type="ECO:0000256" key="4">
    <source>
        <dbReference type="ARBA" id="ARBA00023004"/>
    </source>
</evidence>
<gene>
    <name evidence="7" type="primary">hppD</name>
    <name evidence="7" type="ORF">EWM63_11355</name>
</gene>
<evidence type="ECO:0000256" key="2">
    <source>
        <dbReference type="ARBA" id="ARBA00022723"/>
    </source>
</evidence>
<keyword evidence="7" id="KW-0670">Pyruvate</keyword>
<dbReference type="OrthoDB" id="9780241at2"/>
<dbReference type="Pfam" id="PF14696">
    <property type="entry name" value="Glyoxalase_5"/>
    <property type="match status" value="1"/>
</dbReference>
<feature type="binding site" evidence="5">
    <location>
        <position position="340"/>
    </location>
    <ligand>
        <name>Fe cation</name>
        <dbReference type="ChEBI" id="CHEBI:24875"/>
    </ligand>
</feature>
<dbReference type="GO" id="GO:0003868">
    <property type="term" value="F:4-hydroxyphenylpyruvate dioxygenase activity"/>
    <property type="evidence" value="ECO:0007669"/>
    <property type="project" value="UniProtKB-EC"/>
</dbReference>
<keyword evidence="7" id="KW-0560">Oxidoreductase</keyword>
<keyword evidence="3" id="KW-0677">Repeat</keyword>
<evidence type="ECO:0000256" key="5">
    <source>
        <dbReference type="PIRSR" id="PIRSR009283-1"/>
    </source>
</evidence>
<dbReference type="Proteomes" id="UP000290637">
    <property type="component" value="Chromosome"/>
</dbReference>
<dbReference type="GO" id="GO:0006572">
    <property type="term" value="P:L-tyrosine catabolic process"/>
    <property type="evidence" value="ECO:0007669"/>
    <property type="project" value="TreeGrafter"/>
</dbReference>
<keyword evidence="2 5" id="KW-0479">Metal-binding</keyword>
<comment type="cofactor">
    <cofactor evidence="5">
        <name>Fe cation</name>
        <dbReference type="ChEBI" id="CHEBI:24875"/>
    </cofactor>
    <text evidence="5">Binds 1 Fe cation per subunit.</text>
</comment>
<feature type="domain" description="VOC" evidence="6">
    <location>
        <begin position="14"/>
        <end position="131"/>
    </location>
</feature>
<dbReference type="InterPro" id="IPR029068">
    <property type="entry name" value="Glyas_Bleomycin-R_OHBP_Dase"/>
</dbReference>
<dbReference type="Gene3D" id="3.10.180.10">
    <property type="entry name" value="2,3-Dihydroxybiphenyl 1,2-Dioxygenase, domain 1"/>
    <property type="match status" value="2"/>
</dbReference>
<dbReference type="PANTHER" id="PTHR11959">
    <property type="entry name" value="4-HYDROXYPHENYLPYRUVATE DIOXYGENASE"/>
    <property type="match status" value="1"/>
</dbReference>
<dbReference type="InterPro" id="IPR037523">
    <property type="entry name" value="VOC_core"/>
</dbReference>
<dbReference type="PANTHER" id="PTHR11959:SF1">
    <property type="entry name" value="4-HYDROXYPHENYLPYRUVATE DIOXYGENASE"/>
    <property type="match status" value="1"/>
</dbReference>
<organism evidence="7 8">
    <name type="scientific">Pseudoduganella lutea</name>
    <dbReference type="NCBI Taxonomy" id="321985"/>
    <lineage>
        <taxon>Bacteria</taxon>
        <taxon>Pseudomonadati</taxon>
        <taxon>Pseudomonadota</taxon>
        <taxon>Betaproteobacteria</taxon>
        <taxon>Burkholderiales</taxon>
        <taxon>Oxalobacteraceae</taxon>
        <taxon>Telluria group</taxon>
        <taxon>Pseudoduganella</taxon>
    </lineage>
</organism>
<sequence length="380" mass="42787">MQFTPWENPMGTDGFEFVEFAAPDPKALGQLFENMGFTAIARHRTKDVTLYRQGEINFIINAEEHSFAQRFARQHGPSVCAIAIRVDDAAHVYNKALEMGAWGFDNKTGPMELNIPAIKGVGDSLLYLVDRWRGKNAAKGQAPGSIGDISIYDADFVAIPGVDPHPVGKGLTYIDHLTHNVYRGRMAEWAGFYERLFNFREIRYFDIAGKHTGLKSKAMTSPCGKIRIPINESSDDKSQIAEYLNEYHGEGIQHIALGTDDIYNSIQGMRDNGIAFQDTIETYYELVNRRLPNHGENLDELRRLRILIDGQANSDEQGNPQRELLLQIFTQNVIGPIFFEIIQRKGDQGFGEGNFRALFESIELDQIRRGVLEDTAKTPA</sequence>
<evidence type="ECO:0000313" key="8">
    <source>
        <dbReference type="Proteomes" id="UP000290637"/>
    </source>
</evidence>
<feature type="domain" description="VOC" evidence="6">
    <location>
        <begin position="173"/>
        <end position="304"/>
    </location>
</feature>
<evidence type="ECO:0000256" key="3">
    <source>
        <dbReference type="ARBA" id="ARBA00022737"/>
    </source>
</evidence>
<dbReference type="Pfam" id="PF00903">
    <property type="entry name" value="Glyoxalase"/>
    <property type="match status" value="1"/>
</dbReference>
<evidence type="ECO:0000259" key="6">
    <source>
        <dbReference type="PROSITE" id="PS51819"/>
    </source>
</evidence>
<reference evidence="7 8" key="1">
    <citation type="submission" date="2019-02" db="EMBL/GenBank/DDBJ databases">
        <title>Draft Genome Sequences of Six Type Strains of the Genus Massilia.</title>
        <authorList>
            <person name="Miess H."/>
            <person name="Frediansyhah A."/>
            <person name="Gross H."/>
        </authorList>
    </citation>
    <scope>NUCLEOTIDE SEQUENCE [LARGE SCALE GENOMIC DNA]</scope>
    <source>
        <strain evidence="7 8">DSM 17473</strain>
    </source>
</reference>
<dbReference type="SUPFAM" id="SSF54593">
    <property type="entry name" value="Glyoxalase/Bleomycin resistance protein/Dihydroxybiphenyl dioxygenase"/>
    <property type="match status" value="1"/>
</dbReference>
<keyword evidence="8" id="KW-1185">Reference proteome</keyword>
<feature type="binding site" evidence="5">
    <location>
        <position position="176"/>
    </location>
    <ligand>
        <name>Fe cation</name>
        <dbReference type="ChEBI" id="CHEBI:24875"/>
    </ligand>
</feature>
<proteinExistence type="inferred from homology"/>
<dbReference type="GO" id="GO:0046872">
    <property type="term" value="F:metal ion binding"/>
    <property type="evidence" value="ECO:0007669"/>
    <property type="project" value="UniProtKB-KW"/>
</dbReference>
<evidence type="ECO:0000256" key="1">
    <source>
        <dbReference type="ARBA" id="ARBA00005877"/>
    </source>
</evidence>
<keyword evidence="4 5" id="KW-0408">Iron</keyword>
<dbReference type="CDD" id="cd07250">
    <property type="entry name" value="HPPD_C_like"/>
    <property type="match status" value="1"/>
</dbReference>
<dbReference type="KEGG" id="plue:EWM63_11355"/>
<feature type="binding site" evidence="5">
    <location>
        <position position="254"/>
    </location>
    <ligand>
        <name>Fe cation</name>
        <dbReference type="ChEBI" id="CHEBI:24875"/>
    </ligand>
</feature>
<dbReference type="CDD" id="cd08342">
    <property type="entry name" value="HPPD_N_like"/>
    <property type="match status" value="1"/>
</dbReference>
<accession>A0A4P6KWE9</accession>
<keyword evidence="7" id="KW-0223">Dioxygenase</keyword>
<dbReference type="FunFam" id="3.10.180.10:FF:000007">
    <property type="entry name" value="4-hydroxyphenylpyruvate dioxygenase"/>
    <property type="match status" value="1"/>
</dbReference>
<dbReference type="InterPro" id="IPR041736">
    <property type="entry name" value="4OHPhenylPyrv_dOase_N"/>
</dbReference>
<dbReference type="EC" id="1.13.11.27" evidence="7"/>
<dbReference type="PIRSF" id="PIRSF009283">
    <property type="entry name" value="HPP_dOase"/>
    <property type="match status" value="1"/>
</dbReference>
<name>A0A4P6KWE9_9BURK</name>
<dbReference type="InterPro" id="IPR041735">
    <property type="entry name" value="4OHPhenylPyrv_dOase_C"/>
</dbReference>
<dbReference type="RefSeq" id="WP_130186611.1">
    <property type="nucleotide sequence ID" value="NZ_CP035913.1"/>
</dbReference>
<dbReference type="InterPro" id="IPR005956">
    <property type="entry name" value="4OHPhenylPyrv_dOase"/>
</dbReference>
<dbReference type="AlphaFoldDB" id="A0A4P6KWE9"/>
<comment type="similarity">
    <text evidence="1">Belongs to the 4HPPD family.</text>
</comment>
<protein>
    <submittedName>
        <fullName evidence="7">4-hydroxyphenylpyruvate dioxygenase</fullName>
        <ecNumber evidence="7">1.13.11.27</ecNumber>
    </submittedName>
</protein>